<dbReference type="PANTHER" id="PTHR10933">
    <property type="entry name" value="IMMUNOGLOBULIN-BINDING PROTEIN 1"/>
    <property type="match status" value="1"/>
</dbReference>
<sequence>MSSIRDKFNQLVDQLGTQIGSTSLRQDSHAFQELLTQNIAQLLELKTTVYSKLALFSDNEGFEDLSTTSMPLLAIDYHLAWLVSKKQAIQLGSTKDRNIVKIKFLRKSVQLYMQYLVSLQNYGILSSEYAKKLDRMENVYEPKLEDLYSQPSSSKDLRTAQLKRQQKIEIFQASKQVEAQITTLEQRLRHDDTNDEILRDLQKNQLQQIAYKAVNETEQILYETELLSNFVEEPSPLLQNKDENNDTKADPLAYTEKLEALNTPLMSKTGKVLRNFTLVDKKTQLKQKVFGYGQYGPTMSVEEFLEKEFEEGRVLEGGEETALEPDEDNVDWQDQETYKAREWDEFKEANAKGSGNTINRG</sequence>
<dbReference type="GO" id="GO:1903432">
    <property type="term" value="P:regulation of TORC1 signaling"/>
    <property type="evidence" value="ECO:0007669"/>
    <property type="project" value="EnsemblFungi"/>
</dbReference>
<dbReference type="Pfam" id="PF04177">
    <property type="entry name" value="TAP42"/>
    <property type="match status" value="1"/>
</dbReference>
<accession>A0A1G4JU53</accession>
<organism evidence="1 2">
    <name type="scientific">Lachancea dasiensis</name>
    <dbReference type="NCBI Taxonomy" id="1072105"/>
    <lineage>
        <taxon>Eukaryota</taxon>
        <taxon>Fungi</taxon>
        <taxon>Dikarya</taxon>
        <taxon>Ascomycota</taxon>
        <taxon>Saccharomycotina</taxon>
        <taxon>Saccharomycetes</taxon>
        <taxon>Saccharomycetales</taxon>
        <taxon>Saccharomycetaceae</taxon>
        <taxon>Lachancea</taxon>
    </lineage>
</organism>
<dbReference type="GO" id="GO:0051721">
    <property type="term" value="F:protein phosphatase 2A binding"/>
    <property type="evidence" value="ECO:0007669"/>
    <property type="project" value="TreeGrafter"/>
</dbReference>
<evidence type="ECO:0000313" key="1">
    <source>
        <dbReference type="EMBL" id="SCU94474.1"/>
    </source>
</evidence>
<dbReference type="GO" id="GO:0035303">
    <property type="term" value="P:regulation of dephosphorylation"/>
    <property type="evidence" value="ECO:0007669"/>
    <property type="project" value="TreeGrafter"/>
</dbReference>
<dbReference type="STRING" id="1266660.A0A1G4JU53"/>
<reference evidence="2" key="1">
    <citation type="submission" date="2016-03" db="EMBL/GenBank/DDBJ databases">
        <authorList>
            <person name="Devillers H."/>
        </authorList>
    </citation>
    <scope>NUCLEOTIDE SEQUENCE [LARGE SCALE GENOMIC DNA]</scope>
</reference>
<dbReference type="InterPro" id="IPR038511">
    <property type="entry name" value="TAP42/TAP46-like_sf"/>
</dbReference>
<gene>
    <name evidence="1" type="ORF">LADA_0G08746G</name>
</gene>
<dbReference type="InterPro" id="IPR007304">
    <property type="entry name" value="TAP46-like"/>
</dbReference>
<name>A0A1G4JU53_9SACH</name>
<dbReference type="EMBL" id="LT598457">
    <property type="protein sequence ID" value="SCU94474.1"/>
    <property type="molecule type" value="Genomic_DNA"/>
</dbReference>
<dbReference type="PANTHER" id="PTHR10933:SF9">
    <property type="entry name" value="IMMUNOGLOBULIN-BINDING PROTEIN 1"/>
    <property type="match status" value="1"/>
</dbReference>
<proteinExistence type="predicted"/>
<dbReference type="GO" id="GO:0005829">
    <property type="term" value="C:cytosol"/>
    <property type="evidence" value="ECO:0007669"/>
    <property type="project" value="EnsemblFungi"/>
</dbReference>
<dbReference type="OrthoDB" id="10261753at2759"/>
<keyword evidence="2" id="KW-1185">Reference proteome</keyword>
<dbReference type="AlphaFoldDB" id="A0A1G4JU53"/>
<dbReference type="Proteomes" id="UP000190274">
    <property type="component" value="Chromosome G"/>
</dbReference>
<evidence type="ECO:0000313" key="2">
    <source>
        <dbReference type="Proteomes" id="UP000190274"/>
    </source>
</evidence>
<dbReference type="GO" id="GO:0000159">
    <property type="term" value="C:protein phosphatase type 2A complex"/>
    <property type="evidence" value="ECO:0007669"/>
    <property type="project" value="EnsemblFungi"/>
</dbReference>
<dbReference type="GO" id="GO:0045943">
    <property type="term" value="P:positive regulation of transcription by RNA polymerase I"/>
    <property type="evidence" value="ECO:0007669"/>
    <property type="project" value="EnsemblFungi"/>
</dbReference>
<dbReference type="Gene3D" id="1.25.40.540">
    <property type="entry name" value="TAP42-like family"/>
    <property type="match status" value="1"/>
</dbReference>
<protein>
    <submittedName>
        <fullName evidence="1">LADA_0G08746g1_1</fullName>
    </submittedName>
</protein>